<protein>
    <submittedName>
        <fullName evidence="1">Uncharacterized protein</fullName>
    </submittedName>
</protein>
<feature type="non-terminal residue" evidence="1">
    <location>
        <position position="1"/>
    </location>
</feature>
<gene>
    <name evidence="1" type="ORF">UJA718_LOCUS40618</name>
</gene>
<keyword evidence="2" id="KW-1185">Reference proteome</keyword>
<reference evidence="1" key="1">
    <citation type="submission" date="2021-02" db="EMBL/GenBank/DDBJ databases">
        <authorList>
            <person name="Nowell W R."/>
        </authorList>
    </citation>
    <scope>NUCLEOTIDE SEQUENCE</scope>
</reference>
<dbReference type="AlphaFoldDB" id="A0A821NK32"/>
<dbReference type="EMBL" id="CAJOBP010045452">
    <property type="protein sequence ID" value="CAF4786253.1"/>
    <property type="molecule type" value="Genomic_DNA"/>
</dbReference>
<accession>A0A821NK32</accession>
<comment type="caution">
    <text evidence="1">The sequence shown here is derived from an EMBL/GenBank/DDBJ whole genome shotgun (WGS) entry which is preliminary data.</text>
</comment>
<sequence length="44" mass="4949">ASKLFSSYVAVINWDILMLPAMPDETTQNPLQLIEQMTHNSATK</sequence>
<organism evidence="1 2">
    <name type="scientific">Rotaria socialis</name>
    <dbReference type="NCBI Taxonomy" id="392032"/>
    <lineage>
        <taxon>Eukaryota</taxon>
        <taxon>Metazoa</taxon>
        <taxon>Spiralia</taxon>
        <taxon>Gnathifera</taxon>
        <taxon>Rotifera</taxon>
        <taxon>Eurotatoria</taxon>
        <taxon>Bdelloidea</taxon>
        <taxon>Philodinida</taxon>
        <taxon>Philodinidae</taxon>
        <taxon>Rotaria</taxon>
    </lineage>
</organism>
<proteinExistence type="predicted"/>
<evidence type="ECO:0000313" key="2">
    <source>
        <dbReference type="Proteomes" id="UP000663873"/>
    </source>
</evidence>
<dbReference type="Proteomes" id="UP000663873">
    <property type="component" value="Unassembled WGS sequence"/>
</dbReference>
<name>A0A821NK32_9BILA</name>
<evidence type="ECO:0000313" key="1">
    <source>
        <dbReference type="EMBL" id="CAF4786253.1"/>
    </source>
</evidence>